<dbReference type="PROSITE" id="PS50928">
    <property type="entry name" value="ABC_TM1"/>
    <property type="match status" value="1"/>
</dbReference>
<keyword evidence="2 5" id="KW-0812">Transmembrane</keyword>
<evidence type="ECO:0000256" key="1">
    <source>
        <dbReference type="ARBA" id="ARBA00004141"/>
    </source>
</evidence>
<feature type="transmembrane region" description="Helical" evidence="5">
    <location>
        <begin position="22"/>
        <end position="49"/>
    </location>
</feature>
<dbReference type="InterPro" id="IPR000515">
    <property type="entry name" value="MetI-like"/>
</dbReference>
<dbReference type="Gene3D" id="1.10.3720.10">
    <property type="entry name" value="MetI-like"/>
    <property type="match status" value="1"/>
</dbReference>
<feature type="transmembrane region" description="Helical" evidence="5">
    <location>
        <begin position="61"/>
        <end position="85"/>
    </location>
</feature>
<gene>
    <name evidence="7" type="ORF">METZ01_LOCUS57279</name>
</gene>
<reference evidence="7" key="1">
    <citation type="submission" date="2018-05" db="EMBL/GenBank/DDBJ databases">
        <authorList>
            <person name="Lanie J.A."/>
            <person name="Ng W.-L."/>
            <person name="Kazmierczak K.M."/>
            <person name="Andrzejewski T.M."/>
            <person name="Davidsen T.M."/>
            <person name="Wayne K.J."/>
            <person name="Tettelin H."/>
            <person name="Glass J.I."/>
            <person name="Rusch D."/>
            <person name="Podicherti R."/>
            <person name="Tsui H.-C.T."/>
            <person name="Winkler M.E."/>
        </authorList>
    </citation>
    <scope>NUCLEOTIDE SEQUENCE</scope>
</reference>
<evidence type="ECO:0000313" key="7">
    <source>
        <dbReference type="EMBL" id="SVA04425.1"/>
    </source>
</evidence>
<dbReference type="GO" id="GO:0055085">
    <property type="term" value="P:transmembrane transport"/>
    <property type="evidence" value="ECO:0007669"/>
    <property type="project" value="InterPro"/>
</dbReference>
<dbReference type="AlphaFoldDB" id="A0A381SK53"/>
<organism evidence="7">
    <name type="scientific">marine metagenome</name>
    <dbReference type="NCBI Taxonomy" id="408172"/>
    <lineage>
        <taxon>unclassified sequences</taxon>
        <taxon>metagenomes</taxon>
        <taxon>ecological metagenomes</taxon>
    </lineage>
</organism>
<protein>
    <recommendedName>
        <fullName evidence="6">ABC transmembrane type-1 domain-containing protein</fullName>
    </recommendedName>
</protein>
<feature type="transmembrane region" description="Helical" evidence="5">
    <location>
        <begin position="142"/>
        <end position="168"/>
    </location>
</feature>
<evidence type="ECO:0000256" key="3">
    <source>
        <dbReference type="ARBA" id="ARBA00022989"/>
    </source>
</evidence>
<dbReference type="Pfam" id="PF00528">
    <property type="entry name" value="BPD_transp_1"/>
    <property type="match status" value="1"/>
</dbReference>
<feature type="transmembrane region" description="Helical" evidence="5">
    <location>
        <begin position="97"/>
        <end position="121"/>
    </location>
</feature>
<feature type="domain" description="ABC transmembrane type-1" evidence="6">
    <location>
        <begin position="26"/>
        <end position="222"/>
    </location>
</feature>
<sequence length="233" mass="25159">MSGLLINTQQALQLLLSGDPKLWSIVIISFSVSLKAIVLTTPLALLVAFALNHGNFPGIRFIVAVFNSLLSVPTVVIGLFLYVLLSRQGPFGDLRLLFTQTAMVIGQMFLCFPILVALGYAAIQAADQRVWETARTLGAPSWFSMLTVFYEVRFGLLAAVLTGFGRIISEVGISMMVGGNIMGYTRNITTAIALETSKGEFAQGIALGLVLLTLAFLLTVFLSYIQGKKEFAA</sequence>
<dbReference type="EMBL" id="UINC01003224">
    <property type="protein sequence ID" value="SVA04425.1"/>
    <property type="molecule type" value="Genomic_DNA"/>
</dbReference>
<keyword evidence="3 5" id="KW-1133">Transmembrane helix</keyword>
<evidence type="ECO:0000256" key="5">
    <source>
        <dbReference type="SAM" id="Phobius"/>
    </source>
</evidence>
<evidence type="ECO:0000259" key="6">
    <source>
        <dbReference type="PROSITE" id="PS50928"/>
    </source>
</evidence>
<proteinExistence type="predicted"/>
<name>A0A381SK53_9ZZZZ</name>
<dbReference type="PANTHER" id="PTHR43632">
    <property type="entry name" value="PERMEASE COMPONENT OF TUNGSTATE ABC TRANSPORTER"/>
    <property type="match status" value="1"/>
</dbReference>
<comment type="subcellular location">
    <subcellularLocation>
        <location evidence="1">Membrane</location>
        <topology evidence="1">Multi-pass membrane protein</topology>
    </subcellularLocation>
</comment>
<dbReference type="InterPro" id="IPR035906">
    <property type="entry name" value="MetI-like_sf"/>
</dbReference>
<evidence type="ECO:0000256" key="2">
    <source>
        <dbReference type="ARBA" id="ARBA00022692"/>
    </source>
</evidence>
<dbReference type="InterPro" id="IPR049783">
    <property type="entry name" value="ABC_perm_TupB-like"/>
</dbReference>
<dbReference type="GO" id="GO:0016020">
    <property type="term" value="C:membrane"/>
    <property type="evidence" value="ECO:0007669"/>
    <property type="project" value="UniProtKB-SubCell"/>
</dbReference>
<keyword evidence="4 5" id="KW-0472">Membrane</keyword>
<dbReference type="NCBIfam" id="NF038017">
    <property type="entry name" value="ABC_perm1"/>
    <property type="match status" value="1"/>
</dbReference>
<dbReference type="SUPFAM" id="SSF161098">
    <property type="entry name" value="MetI-like"/>
    <property type="match status" value="1"/>
</dbReference>
<evidence type="ECO:0000256" key="4">
    <source>
        <dbReference type="ARBA" id="ARBA00023136"/>
    </source>
</evidence>
<feature type="transmembrane region" description="Helical" evidence="5">
    <location>
        <begin position="204"/>
        <end position="225"/>
    </location>
</feature>
<dbReference type="CDD" id="cd06261">
    <property type="entry name" value="TM_PBP2"/>
    <property type="match status" value="1"/>
</dbReference>
<dbReference type="PANTHER" id="PTHR43632:SF1">
    <property type="entry name" value="PERMEASE COMPONENT OF TUNGSTATE ABC TRANSPORTER"/>
    <property type="match status" value="1"/>
</dbReference>
<accession>A0A381SK53</accession>